<keyword evidence="3" id="KW-1185">Reference proteome</keyword>
<evidence type="ECO:0000313" key="2">
    <source>
        <dbReference type="EMBL" id="KIL71644.1"/>
    </source>
</evidence>
<organism evidence="2 3">
    <name type="scientific">Amanita muscaria (strain Koide BX008)</name>
    <dbReference type="NCBI Taxonomy" id="946122"/>
    <lineage>
        <taxon>Eukaryota</taxon>
        <taxon>Fungi</taxon>
        <taxon>Dikarya</taxon>
        <taxon>Basidiomycota</taxon>
        <taxon>Agaricomycotina</taxon>
        <taxon>Agaricomycetes</taxon>
        <taxon>Agaricomycetidae</taxon>
        <taxon>Agaricales</taxon>
        <taxon>Pluteineae</taxon>
        <taxon>Amanitaceae</taxon>
        <taxon>Amanita</taxon>
    </lineage>
</organism>
<name>A0A0C2TW51_AMAMK</name>
<dbReference type="HOGENOM" id="CLU_2209334_0_0_1"/>
<sequence>MPLPTTQHSRQNNPKRQGATPASNPDHGRDQLSKLMSDYGVDDEEADIPELLNRLEATHGVANGVEGKLDDILNNLDTLLESMEHGHHSIIPPTLRPVSDPTKVVKT</sequence>
<dbReference type="AlphaFoldDB" id="A0A0C2TW51"/>
<feature type="region of interest" description="Disordered" evidence="1">
    <location>
        <begin position="1"/>
        <end position="33"/>
    </location>
</feature>
<proteinExistence type="predicted"/>
<dbReference type="Proteomes" id="UP000054549">
    <property type="component" value="Unassembled WGS sequence"/>
</dbReference>
<dbReference type="InParanoid" id="A0A0C2TW51"/>
<reference evidence="2 3" key="1">
    <citation type="submission" date="2014-04" db="EMBL/GenBank/DDBJ databases">
        <title>Evolutionary Origins and Diversification of the Mycorrhizal Mutualists.</title>
        <authorList>
            <consortium name="DOE Joint Genome Institute"/>
            <consortium name="Mycorrhizal Genomics Consortium"/>
            <person name="Kohler A."/>
            <person name="Kuo A."/>
            <person name="Nagy L.G."/>
            <person name="Floudas D."/>
            <person name="Copeland A."/>
            <person name="Barry K.W."/>
            <person name="Cichocki N."/>
            <person name="Veneault-Fourrey C."/>
            <person name="LaButti K."/>
            <person name="Lindquist E.A."/>
            <person name="Lipzen A."/>
            <person name="Lundell T."/>
            <person name="Morin E."/>
            <person name="Murat C."/>
            <person name="Riley R."/>
            <person name="Ohm R."/>
            <person name="Sun H."/>
            <person name="Tunlid A."/>
            <person name="Henrissat B."/>
            <person name="Grigoriev I.V."/>
            <person name="Hibbett D.S."/>
            <person name="Martin F."/>
        </authorList>
    </citation>
    <scope>NUCLEOTIDE SEQUENCE [LARGE SCALE GENOMIC DNA]</scope>
    <source>
        <strain evidence="2 3">Koide BX008</strain>
    </source>
</reference>
<feature type="compositionally biased region" description="Polar residues" evidence="1">
    <location>
        <begin position="1"/>
        <end position="23"/>
    </location>
</feature>
<accession>A0A0C2TW51</accession>
<evidence type="ECO:0000313" key="3">
    <source>
        <dbReference type="Proteomes" id="UP000054549"/>
    </source>
</evidence>
<dbReference type="OrthoDB" id="2595043at2759"/>
<dbReference type="EMBL" id="KN818222">
    <property type="protein sequence ID" value="KIL71644.1"/>
    <property type="molecule type" value="Genomic_DNA"/>
</dbReference>
<gene>
    <name evidence="2" type="ORF">M378DRAFT_155242</name>
</gene>
<evidence type="ECO:0000256" key="1">
    <source>
        <dbReference type="SAM" id="MobiDB-lite"/>
    </source>
</evidence>
<protein>
    <submittedName>
        <fullName evidence="2">Uncharacterized protein</fullName>
    </submittedName>
</protein>